<dbReference type="RefSeq" id="WP_003539194.1">
    <property type="nucleotide sequence ID" value="NZ_CP036346.1"/>
</dbReference>
<dbReference type="HOGENOM" id="CLU_2435696_0_0_9"/>
<accession>B0N8N3</accession>
<gene>
    <name evidence="1" type="ORF">CLORAM_02967</name>
</gene>
<evidence type="ECO:0000313" key="1">
    <source>
        <dbReference type="EMBL" id="EDS18171.1"/>
    </source>
</evidence>
<organism evidence="1 2">
    <name type="scientific">Thomasclavelia ramosa DSM 1402</name>
    <dbReference type="NCBI Taxonomy" id="445974"/>
    <lineage>
        <taxon>Bacteria</taxon>
        <taxon>Bacillati</taxon>
        <taxon>Bacillota</taxon>
        <taxon>Erysipelotrichia</taxon>
        <taxon>Erysipelotrichales</taxon>
        <taxon>Coprobacillaceae</taxon>
        <taxon>Thomasclavelia</taxon>
    </lineage>
</organism>
<name>B0N8N3_9FIRM</name>
<evidence type="ECO:0000313" key="2">
    <source>
        <dbReference type="Proteomes" id="UP000005798"/>
    </source>
</evidence>
<evidence type="ECO:0008006" key="3">
    <source>
        <dbReference type="Google" id="ProtNLM"/>
    </source>
</evidence>
<proteinExistence type="predicted"/>
<reference evidence="1" key="2">
    <citation type="submission" date="2014-06" db="EMBL/GenBank/DDBJ databases">
        <title>Draft genome sequence of Clostridium ramosum(DSM 1402).</title>
        <authorList>
            <person name="Sudarsanam P."/>
            <person name="Ley R."/>
            <person name="Guruge J."/>
            <person name="Turnbaugh P.J."/>
            <person name="Mahowald M."/>
            <person name="Liep D."/>
            <person name="Gordon J."/>
        </authorList>
    </citation>
    <scope>NUCLEOTIDE SEQUENCE</scope>
    <source>
        <strain evidence="1">DSM 1402</strain>
    </source>
</reference>
<keyword evidence="2" id="KW-1185">Reference proteome</keyword>
<dbReference type="AlphaFoldDB" id="B0N8N3"/>
<comment type="caution">
    <text evidence="1">The sequence shown here is derived from an EMBL/GenBank/DDBJ whole genome shotgun (WGS) entry which is preliminary data.</text>
</comment>
<sequence length="91" mass="10838">MEFEDFLRWHNISLVLESMSSYVRGFAYYNGESYLVTINARCCKCQQQTTAIHELIHIFENHFTCPQEYAEQCEKEVHDIIELLKKKFGIK</sequence>
<reference evidence="1" key="1">
    <citation type="submission" date="2007-11" db="EMBL/GenBank/DDBJ databases">
        <authorList>
            <person name="Fulton L."/>
            <person name="Clifton S."/>
            <person name="Fulton B."/>
            <person name="Xu J."/>
            <person name="Minx P."/>
            <person name="Pepin K.H."/>
            <person name="Johnson M."/>
            <person name="Thiruvilangam P."/>
            <person name="Bhonagiri V."/>
            <person name="Nash W.E."/>
            <person name="Mardis E.R."/>
            <person name="Wilson R.K."/>
        </authorList>
    </citation>
    <scope>NUCLEOTIDE SEQUENCE [LARGE SCALE GENOMIC DNA]</scope>
    <source>
        <strain evidence="1">DSM 1402</strain>
    </source>
</reference>
<dbReference type="Proteomes" id="UP000005798">
    <property type="component" value="Unassembled WGS sequence"/>
</dbReference>
<protein>
    <recommendedName>
        <fullName evidence="3">ImmA/IrrE family metallo-endopeptidase</fullName>
    </recommendedName>
</protein>
<dbReference type="EMBL" id="ABFX02000008">
    <property type="protein sequence ID" value="EDS18171.1"/>
    <property type="molecule type" value="Genomic_DNA"/>
</dbReference>
<dbReference type="eggNOG" id="ENOG502ZINP">
    <property type="taxonomic scope" value="Bacteria"/>
</dbReference>